<proteinExistence type="predicted"/>
<comment type="caution">
    <text evidence="1">The sequence shown here is derived from an EMBL/GenBank/DDBJ whole genome shotgun (WGS) entry which is preliminary data.</text>
</comment>
<reference evidence="1 2" key="1">
    <citation type="submission" date="2007-08" db="EMBL/GenBank/DDBJ databases">
        <title>Draft genome sequence of Clostridium leptum (DSM 753).</title>
        <authorList>
            <person name="Sudarsanam P."/>
            <person name="Ley R."/>
            <person name="Guruge J."/>
            <person name="Turnbaugh P.J."/>
            <person name="Mahowald M."/>
            <person name="Liep D."/>
            <person name="Gordon J."/>
        </authorList>
    </citation>
    <scope>NUCLEOTIDE SEQUENCE [LARGE SCALE GENOMIC DNA]</scope>
    <source>
        <strain evidence="1 2">DSM 753</strain>
    </source>
</reference>
<accession>A7VTE9</accession>
<reference evidence="1 2" key="2">
    <citation type="submission" date="2007-08" db="EMBL/GenBank/DDBJ databases">
        <authorList>
            <person name="Fulton L."/>
            <person name="Clifton S."/>
            <person name="Fulton B."/>
            <person name="Xu J."/>
            <person name="Minx P."/>
            <person name="Pepin K.H."/>
            <person name="Johnson M."/>
            <person name="Thiruvilangam P."/>
            <person name="Bhonagiri V."/>
            <person name="Nash W.E."/>
            <person name="Wang C."/>
            <person name="Mardis E.R."/>
            <person name="Wilson R.K."/>
        </authorList>
    </citation>
    <scope>NUCLEOTIDE SEQUENCE [LARGE SCALE GENOMIC DNA]</scope>
    <source>
        <strain evidence="1 2">DSM 753</strain>
    </source>
</reference>
<dbReference type="Proteomes" id="UP000003490">
    <property type="component" value="Unassembled WGS sequence"/>
</dbReference>
<dbReference type="AlphaFoldDB" id="A7VTE9"/>
<name>A7VTE9_9FIRM</name>
<protein>
    <submittedName>
        <fullName evidence="1">Uncharacterized protein</fullName>
    </submittedName>
</protein>
<sequence>MHGKSPVLIMSTGLFLFEFVPRGKWFFRCWISNEKALQEKLSGRALL</sequence>
<gene>
    <name evidence="1" type="ORF">CLOLEP_01841</name>
</gene>
<organism evidence="1 2">
    <name type="scientific">[Clostridium] leptum DSM 753</name>
    <dbReference type="NCBI Taxonomy" id="428125"/>
    <lineage>
        <taxon>Bacteria</taxon>
        <taxon>Bacillati</taxon>
        <taxon>Bacillota</taxon>
        <taxon>Clostridia</taxon>
        <taxon>Eubacteriales</taxon>
        <taxon>Oscillospiraceae</taxon>
        <taxon>Oscillospiraceae incertae sedis</taxon>
    </lineage>
</organism>
<evidence type="ECO:0000313" key="2">
    <source>
        <dbReference type="Proteomes" id="UP000003490"/>
    </source>
</evidence>
<dbReference type="HOGENOM" id="CLU_3166470_0_0_9"/>
<dbReference type="EMBL" id="ABCB02000018">
    <property type="protein sequence ID" value="EDO61445.1"/>
    <property type="molecule type" value="Genomic_DNA"/>
</dbReference>
<evidence type="ECO:0000313" key="1">
    <source>
        <dbReference type="EMBL" id="EDO61445.1"/>
    </source>
</evidence>